<reference evidence="2" key="1">
    <citation type="journal article" date="2019" name="Int. J. Syst. Evol. Microbiol.">
        <title>The Global Catalogue of Microorganisms (GCM) 10K type strain sequencing project: providing services to taxonomists for standard genome sequencing and annotation.</title>
        <authorList>
            <consortium name="The Broad Institute Genomics Platform"/>
            <consortium name="The Broad Institute Genome Sequencing Center for Infectious Disease"/>
            <person name="Wu L."/>
            <person name="Ma J."/>
        </authorList>
    </citation>
    <scope>NUCLEOTIDE SEQUENCE [LARGE SCALE GENOMIC DNA]</scope>
    <source>
        <strain evidence="2">KCTC 22814</strain>
    </source>
</reference>
<comment type="caution">
    <text evidence="1">The sequence shown here is derived from an EMBL/GenBank/DDBJ whole genome shotgun (WGS) entry which is preliminary data.</text>
</comment>
<evidence type="ECO:0000313" key="2">
    <source>
        <dbReference type="Proteomes" id="UP001597525"/>
    </source>
</evidence>
<gene>
    <name evidence="1" type="ORF">ACFS7Y_14180</name>
</gene>
<name>A0ABW6BG78_9SPHI</name>
<accession>A0ABW6BG78</accession>
<dbReference type="EMBL" id="JBHUPB010000009">
    <property type="protein sequence ID" value="MFD2968543.1"/>
    <property type="molecule type" value="Genomic_DNA"/>
</dbReference>
<organism evidence="1 2">
    <name type="scientific">Sphingobacterium bambusae</name>
    <dbReference type="NCBI Taxonomy" id="662858"/>
    <lineage>
        <taxon>Bacteria</taxon>
        <taxon>Pseudomonadati</taxon>
        <taxon>Bacteroidota</taxon>
        <taxon>Sphingobacteriia</taxon>
        <taxon>Sphingobacteriales</taxon>
        <taxon>Sphingobacteriaceae</taxon>
        <taxon>Sphingobacterium</taxon>
    </lineage>
</organism>
<dbReference type="RefSeq" id="WP_320185208.1">
    <property type="nucleotide sequence ID" value="NZ_CP138332.1"/>
</dbReference>
<dbReference type="Proteomes" id="UP001597525">
    <property type="component" value="Unassembled WGS sequence"/>
</dbReference>
<proteinExistence type="predicted"/>
<sequence length="141" mass="16381">MKSLEVHARGRVMYVKYSTERKPFGSLEVTLLAKNGVSIYLFRKEQGTWRLAYGFLQENIKEACIDAIILRFDTSVVEILPKPKGLWHVFVNDIYTSSISSDGKKWDYHFEEDSCITDDHMKKYIGIISLGQVKWIDRDGR</sequence>
<keyword evidence="2" id="KW-1185">Reference proteome</keyword>
<protein>
    <submittedName>
        <fullName evidence="1">Uncharacterized protein</fullName>
    </submittedName>
</protein>
<evidence type="ECO:0000313" key="1">
    <source>
        <dbReference type="EMBL" id="MFD2968543.1"/>
    </source>
</evidence>